<dbReference type="InterPro" id="IPR036188">
    <property type="entry name" value="FAD/NAD-bd_sf"/>
</dbReference>
<dbReference type="InterPro" id="IPR050641">
    <property type="entry name" value="RIFMO-like"/>
</dbReference>
<dbReference type="Gene3D" id="3.30.9.10">
    <property type="entry name" value="D-Amino Acid Oxidase, subunit A, domain 2"/>
    <property type="match status" value="1"/>
</dbReference>
<evidence type="ECO:0000256" key="3">
    <source>
        <dbReference type="ARBA" id="ARBA00023002"/>
    </source>
</evidence>
<dbReference type="PANTHER" id="PTHR43004:SF21">
    <property type="entry name" value="FAD-BINDING DOMAIN-CONTAINING PROTEIN-RELATED"/>
    <property type="match status" value="1"/>
</dbReference>
<evidence type="ECO:0000313" key="6">
    <source>
        <dbReference type="Proteomes" id="UP001172681"/>
    </source>
</evidence>
<protein>
    <recommendedName>
        <fullName evidence="4">FAD-binding domain-containing protein</fullName>
    </recommendedName>
</protein>
<evidence type="ECO:0000256" key="2">
    <source>
        <dbReference type="ARBA" id="ARBA00022827"/>
    </source>
</evidence>
<keyword evidence="1" id="KW-0285">Flavoprotein</keyword>
<comment type="caution">
    <text evidence="5">The sequence shown here is derived from an EMBL/GenBank/DDBJ whole genome shotgun (WGS) entry which is preliminary data.</text>
</comment>
<keyword evidence="6" id="KW-1185">Reference proteome</keyword>
<feature type="domain" description="FAD-binding" evidence="4">
    <location>
        <begin position="23"/>
        <end position="408"/>
    </location>
</feature>
<dbReference type="Gene3D" id="3.40.30.120">
    <property type="match status" value="1"/>
</dbReference>
<dbReference type="AlphaFoldDB" id="A0AA39CPU4"/>
<dbReference type="InterPro" id="IPR002938">
    <property type="entry name" value="FAD-bd"/>
</dbReference>
<dbReference type="PRINTS" id="PR00420">
    <property type="entry name" value="RNGMNOXGNASE"/>
</dbReference>
<proteinExistence type="predicted"/>
<dbReference type="EMBL" id="JAPDRN010000168">
    <property type="protein sequence ID" value="KAJ9616197.1"/>
    <property type="molecule type" value="Genomic_DNA"/>
</dbReference>
<keyword evidence="3" id="KW-0560">Oxidoreductase</keyword>
<reference evidence="5" key="1">
    <citation type="submission" date="2022-10" db="EMBL/GenBank/DDBJ databases">
        <title>Culturing micro-colonial fungi from biological soil crusts in the Mojave desert and describing Neophaeococcomyces mojavensis, and introducing the new genera and species Taxawa tesnikishii.</title>
        <authorList>
            <person name="Kurbessoian T."/>
            <person name="Stajich J.E."/>
        </authorList>
    </citation>
    <scope>NUCLEOTIDE SEQUENCE</scope>
    <source>
        <strain evidence="5">TK_35</strain>
    </source>
</reference>
<sequence>MARVQSVAGESVSSQPAEVLSRSTVLIIGAGPVGLCLARVLAEYDVKSVVLERNGTTTRSAVFQLASNLAITDNILARWPKMDLTNSRSMELFRRLGLAQDLRSQGVASHIKCPVLISTGLHMDQCVTKWDHPSVDEKRVRIAQKNDGTMPLEPYQRLSQVYFEKWLRGLCDQNPNVEVRYNQKFESLQECDGGVKAATTDIVTGEKKTINARYVVGCDGASSRVRRGLDIPLDGGPIPRYALLVHFRSRDLTRLHKQGQFWHIFFIGQTGLGAAIIAQNEVDIWTVHQFLPLEKDPDTIDSYECVYTALGALHGRYEIKIDEILVRSIFRPNIAIARQYSSMNRKVYLAGDAAHQNIPTGGYGMNMGISDAYELGWKLATVVNGYAHPDLLRSYEEERRPVALSSIERSGVHMRVHNSVAEITQGRPEKLDEKSEEGTRARQLVSDHYQLNDGENRDLGIEMGYRYKSCVIVPDLAQEPPWSPRELVASTWSGIRAPHVFLRDGTPIFDLYGKYFTLFEFSDGTDVGAGYLIEASEKLWVPMKHVVLKNEDHAHRIWEKRLVLVRVDGHVSWRADKLQDAEAAIQIIRTISGKSTSYQAEMKNGDSHVVPEAFTSTVDNSTQRAEFQMEKIGEFQQ</sequence>
<evidence type="ECO:0000313" key="5">
    <source>
        <dbReference type="EMBL" id="KAJ9616197.1"/>
    </source>
</evidence>
<dbReference type="PANTHER" id="PTHR43004">
    <property type="entry name" value="TRK SYSTEM POTASSIUM UPTAKE PROTEIN"/>
    <property type="match status" value="1"/>
</dbReference>
<accession>A0AA39CPU4</accession>
<dbReference type="GO" id="GO:0016709">
    <property type="term" value="F:oxidoreductase activity, acting on paired donors, with incorporation or reduction of molecular oxygen, NAD(P)H as one donor, and incorporation of one atom of oxygen"/>
    <property type="evidence" value="ECO:0007669"/>
    <property type="project" value="UniProtKB-ARBA"/>
</dbReference>
<keyword evidence="2" id="KW-0274">FAD</keyword>
<dbReference type="Gene3D" id="3.50.50.60">
    <property type="entry name" value="FAD/NAD(P)-binding domain"/>
    <property type="match status" value="2"/>
</dbReference>
<dbReference type="GO" id="GO:0071949">
    <property type="term" value="F:FAD binding"/>
    <property type="evidence" value="ECO:0007669"/>
    <property type="project" value="InterPro"/>
</dbReference>
<gene>
    <name evidence="5" type="ORF">H2204_013992</name>
</gene>
<dbReference type="Pfam" id="PF01494">
    <property type="entry name" value="FAD_binding_3"/>
    <property type="match status" value="1"/>
</dbReference>
<evidence type="ECO:0000256" key="1">
    <source>
        <dbReference type="ARBA" id="ARBA00022630"/>
    </source>
</evidence>
<name>A0AA39CPU4_9EURO</name>
<organism evidence="5 6">
    <name type="scientific">Knufia peltigerae</name>
    <dbReference type="NCBI Taxonomy" id="1002370"/>
    <lineage>
        <taxon>Eukaryota</taxon>
        <taxon>Fungi</taxon>
        <taxon>Dikarya</taxon>
        <taxon>Ascomycota</taxon>
        <taxon>Pezizomycotina</taxon>
        <taxon>Eurotiomycetes</taxon>
        <taxon>Chaetothyriomycetidae</taxon>
        <taxon>Chaetothyriales</taxon>
        <taxon>Trichomeriaceae</taxon>
        <taxon>Knufia</taxon>
    </lineage>
</organism>
<dbReference type="Proteomes" id="UP001172681">
    <property type="component" value="Unassembled WGS sequence"/>
</dbReference>
<evidence type="ECO:0000259" key="4">
    <source>
        <dbReference type="Pfam" id="PF01494"/>
    </source>
</evidence>
<dbReference type="SUPFAM" id="SSF51905">
    <property type="entry name" value="FAD/NAD(P)-binding domain"/>
    <property type="match status" value="1"/>
</dbReference>